<reference evidence="1" key="1">
    <citation type="submission" date="2019-08" db="EMBL/GenBank/DDBJ databases">
        <title>The complete genome of Acinetobacter defluvii strain WCHAD010030.</title>
        <authorList>
            <person name="Hu Y."/>
            <person name="Qin J."/>
            <person name="Feng Y."/>
            <person name="Zong Z."/>
        </authorList>
    </citation>
    <scope>NUCLEOTIDE SEQUENCE</scope>
    <source>
        <strain evidence="1">WCHA30</strain>
    </source>
</reference>
<organism evidence="1 2">
    <name type="scientific">Acinetobacter defluvii</name>
    <dbReference type="NCBI Taxonomy" id="1871111"/>
    <lineage>
        <taxon>Bacteria</taxon>
        <taxon>Pseudomonadati</taxon>
        <taxon>Pseudomonadota</taxon>
        <taxon>Gammaproteobacteria</taxon>
        <taxon>Moraxellales</taxon>
        <taxon>Moraxellaceae</taxon>
        <taxon>Acinetobacter</taxon>
    </lineage>
</organism>
<keyword evidence="2" id="KW-1185">Reference proteome</keyword>
<dbReference type="Proteomes" id="UP000245977">
    <property type="component" value="Chromosome"/>
</dbReference>
<dbReference type="KEGG" id="adv:DJ533_12090"/>
<gene>
    <name evidence="1" type="ORF">DJ533_12090</name>
</gene>
<dbReference type="AlphaFoldDB" id="A0A2S2FG02"/>
<protein>
    <submittedName>
        <fullName evidence="1">Uncharacterized protein</fullName>
    </submittedName>
</protein>
<sequence>MSEKLTDSITFKCTYEEKKEFEAIALAEKSDISKLSRVCMKKKIQEVREYLYSLQSLTCLTTDTRDTFELTAPLRDVTPPKTTATKKAHLCDQLSLICHTNELI</sequence>
<evidence type="ECO:0000313" key="2">
    <source>
        <dbReference type="Proteomes" id="UP000245977"/>
    </source>
</evidence>
<accession>A0A2S2FG02</accession>
<dbReference type="RefSeq" id="WP_065992740.1">
    <property type="nucleotide sequence ID" value="NZ_CP029397.2"/>
</dbReference>
<dbReference type="EMBL" id="CP029397">
    <property type="protein sequence ID" value="AWL29252.1"/>
    <property type="molecule type" value="Genomic_DNA"/>
</dbReference>
<dbReference type="STRING" id="1871111.GCA_001704615_01400"/>
<evidence type="ECO:0000313" key="1">
    <source>
        <dbReference type="EMBL" id="AWL29252.1"/>
    </source>
</evidence>
<dbReference type="OrthoDB" id="6706541at2"/>
<name>A0A2S2FG02_9GAMM</name>
<proteinExistence type="predicted"/>